<organism evidence="5 6">
    <name type="scientific">Algoriphagus alkaliphilus</name>
    <dbReference type="NCBI Taxonomy" id="279824"/>
    <lineage>
        <taxon>Bacteria</taxon>
        <taxon>Pseudomonadati</taxon>
        <taxon>Bacteroidota</taxon>
        <taxon>Cytophagia</taxon>
        <taxon>Cytophagales</taxon>
        <taxon>Cyclobacteriaceae</taxon>
        <taxon>Algoriphagus</taxon>
    </lineage>
</organism>
<dbReference type="Gene3D" id="3.10.580.10">
    <property type="entry name" value="CBS-domain"/>
    <property type="match status" value="1"/>
</dbReference>
<dbReference type="SUPFAM" id="SSF54631">
    <property type="entry name" value="CBS-domain pair"/>
    <property type="match status" value="1"/>
</dbReference>
<dbReference type="PROSITE" id="PS50042">
    <property type="entry name" value="CNMP_BINDING_3"/>
    <property type="match status" value="1"/>
</dbReference>
<evidence type="ECO:0000259" key="4">
    <source>
        <dbReference type="PROSITE" id="PS51371"/>
    </source>
</evidence>
<accession>A0A1G5ZA46</accession>
<dbReference type="Gene3D" id="2.60.120.10">
    <property type="entry name" value="Jelly Rolls"/>
    <property type="match status" value="1"/>
</dbReference>
<dbReference type="PANTHER" id="PTHR48108:SF34">
    <property type="entry name" value="CBS DOMAIN-CONTAINING PROTEIN YHCV"/>
    <property type="match status" value="1"/>
</dbReference>
<evidence type="ECO:0000313" key="5">
    <source>
        <dbReference type="EMBL" id="SDA91848.1"/>
    </source>
</evidence>
<dbReference type="Pfam" id="PF00027">
    <property type="entry name" value="cNMP_binding"/>
    <property type="match status" value="1"/>
</dbReference>
<dbReference type="InterPro" id="IPR014710">
    <property type="entry name" value="RmlC-like_jellyroll"/>
</dbReference>
<dbReference type="SMART" id="SM00100">
    <property type="entry name" value="cNMP"/>
    <property type="match status" value="1"/>
</dbReference>
<dbReference type="AlphaFoldDB" id="A0A1G5ZA46"/>
<keyword evidence="6" id="KW-1185">Reference proteome</keyword>
<dbReference type="InterPro" id="IPR018821">
    <property type="entry name" value="DUF294_put_nucleoTrafse_sb-bd"/>
</dbReference>
<evidence type="ECO:0000256" key="1">
    <source>
        <dbReference type="ARBA" id="ARBA00022737"/>
    </source>
</evidence>
<feature type="domain" description="CBS" evidence="4">
    <location>
        <begin position="241"/>
        <end position="300"/>
    </location>
</feature>
<dbReference type="STRING" id="279824.SAMN03080617_03464"/>
<dbReference type="SUPFAM" id="SSF51206">
    <property type="entry name" value="cAMP-binding domain-like"/>
    <property type="match status" value="1"/>
</dbReference>
<dbReference type="EMBL" id="FMXE01000030">
    <property type="protein sequence ID" value="SDA91848.1"/>
    <property type="molecule type" value="Genomic_DNA"/>
</dbReference>
<evidence type="ECO:0000256" key="2">
    <source>
        <dbReference type="PROSITE-ProRule" id="PRU00703"/>
    </source>
</evidence>
<dbReference type="InterPro" id="IPR051462">
    <property type="entry name" value="CBS_domain-containing"/>
</dbReference>
<dbReference type="InterPro" id="IPR000595">
    <property type="entry name" value="cNMP-bd_dom"/>
</dbReference>
<evidence type="ECO:0000313" key="6">
    <source>
        <dbReference type="Proteomes" id="UP000198756"/>
    </source>
</evidence>
<dbReference type="InterPro" id="IPR046342">
    <property type="entry name" value="CBS_dom_sf"/>
</dbReference>
<dbReference type="SMART" id="SM00116">
    <property type="entry name" value="CBS"/>
    <property type="match status" value="1"/>
</dbReference>
<dbReference type="Pfam" id="PF00571">
    <property type="entry name" value="CBS"/>
    <property type="match status" value="2"/>
</dbReference>
<evidence type="ECO:0000259" key="3">
    <source>
        <dbReference type="PROSITE" id="PS50042"/>
    </source>
</evidence>
<sequence>MSNVIVNRVAEFLKRFPPFSFLGDGDLTRVAQSVAVHYLEQGEILFRQGEAARPHFFILREGIIHLVETSQKGEEIREVCDEGDVFGVLALLGKRPYLLTSKVIENSLIYAIPVAVFEKILEENSRVALFFAAGFAAGQVVVRQDLSQGQKARSELKKASGDHPLLIFSDQSAVNFSEKVLNCPPETSIQNAAKMMAEAQVSSIVICDSQDFPLGILTDKDLRSRVLASEISPQNPVSQVMTRPVITRKKQDGFSNLYLTMIRHRLHHLVLTEDGTDQSPVCGIISDHDVFLSMGNSPAVLIHGLMNTQEVGEMRKIRDRAEQMLCYYLENEVSMEFVASVMTEINDVIIRQALEISKTQLKAQYPEMNSTRFCFLSMGSEGREEQLLRTDLDNAILYEDVAEGLQSKATEYFLKLGEGVVEVLLACGFDPCPGKIMASNPEWVQPLSVWKNYFSDWILHPSPEALMKVSIFFDFRFVAGSNALAAELSDHIYQEIGKKQIFLNFLAQNAMKNPPPLGFFRDFVVEKSGENRDQFDIKLRAMLPLTDLARLLVLSHQIVGINNTFQRFEKLAELESSNSELYSQAGKAYEILMRMRALEGLQNKNNGRYINPKSLGKLQRQLLKNAFAPISELQEIVNIRFQLDYFRR</sequence>
<dbReference type="OrthoDB" id="9810963at2"/>
<reference evidence="6" key="1">
    <citation type="submission" date="2016-10" db="EMBL/GenBank/DDBJ databases">
        <authorList>
            <person name="Varghese N."/>
            <person name="Submissions S."/>
        </authorList>
    </citation>
    <scope>NUCLEOTIDE SEQUENCE [LARGE SCALE GENOMIC DNA]</scope>
    <source>
        <strain evidence="6">DSM 22703</strain>
    </source>
</reference>
<feature type="domain" description="CBS" evidence="4">
    <location>
        <begin position="176"/>
        <end position="237"/>
    </location>
</feature>
<protein>
    <submittedName>
        <fullName evidence="5">CBS domain-containing protein</fullName>
    </submittedName>
</protein>
<dbReference type="CDD" id="cd00038">
    <property type="entry name" value="CAP_ED"/>
    <property type="match status" value="1"/>
</dbReference>
<proteinExistence type="predicted"/>
<dbReference type="GO" id="GO:0008773">
    <property type="term" value="F:[protein-PII] uridylyltransferase activity"/>
    <property type="evidence" value="ECO:0007669"/>
    <property type="project" value="InterPro"/>
</dbReference>
<dbReference type="Pfam" id="PF03445">
    <property type="entry name" value="DUF294"/>
    <property type="match status" value="1"/>
</dbReference>
<dbReference type="Gene3D" id="3.30.460.10">
    <property type="entry name" value="Beta Polymerase, domain 2"/>
    <property type="match status" value="1"/>
</dbReference>
<dbReference type="InterPro" id="IPR018490">
    <property type="entry name" value="cNMP-bd_dom_sf"/>
</dbReference>
<dbReference type="RefSeq" id="WP_092732683.1">
    <property type="nucleotide sequence ID" value="NZ_FMXE01000030.1"/>
</dbReference>
<dbReference type="CDD" id="cd05401">
    <property type="entry name" value="NT_GlnE_GlnD_like"/>
    <property type="match status" value="1"/>
</dbReference>
<name>A0A1G5ZA46_9BACT</name>
<dbReference type="Proteomes" id="UP000198756">
    <property type="component" value="Unassembled WGS sequence"/>
</dbReference>
<keyword evidence="1" id="KW-0677">Repeat</keyword>
<dbReference type="Pfam" id="PF10335">
    <property type="entry name" value="DUF294_C"/>
    <property type="match status" value="1"/>
</dbReference>
<gene>
    <name evidence="5" type="ORF">SAMN03080617_03464</name>
</gene>
<dbReference type="SUPFAM" id="SSF81301">
    <property type="entry name" value="Nucleotidyltransferase"/>
    <property type="match status" value="1"/>
</dbReference>
<dbReference type="InterPro" id="IPR000644">
    <property type="entry name" value="CBS_dom"/>
</dbReference>
<dbReference type="PROSITE" id="PS51371">
    <property type="entry name" value="CBS"/>
    <property type="match status" value="2"/>
</dbReference>
<dbReference type="PANTHER" id="PTHR48108">
    <property type="entry name" value="CBS DOMAIN-CONTAINING PROTEIN CBSX2, CHLOROPLASTIC"/>
    <property type="match status" value="1"/>
</dbReference>
<keyword evidence="2" id="KW-0129">CBS domain</keyword>
<dbReference type="InterPro" id="IPR043519">
    <property type="entry name" value="NT_sf"/>
</dbReference>
<feature type="domain" description="Cyclic nucleotide-binding" evidence="3">
    <location>
        <begin position="18"/>
        <end position="121"/>
    </location>
</feature>
<dbReference type="InterPro" id="IPR005105">
    <property type="entry name" value="GlnD_Uridyltrans_N"/>
</dbReference>